<dbReference type="Gene3D" id="2.60.120.330">
    <property type="entry name" value="B-lactam Antibiotic, Isopenicillin N Synthase, Chain"/>
    <property type="match status" value="1"/>
</dbReference>
<keyword evidence="4 5" id="KW-0408">Iron</keyword>
<organism evidence="7 8">
    <name type="scientific">Stephania cephalantha</name>
    <dbReference type="NCBI Taxonomy" id="152367"/>
    <lineage>
        <taxon>Eukaryota</taxon>
        <taxon>Viridiplantae</taxon>
        <taxon>Streptophyta</taxon>
        <taxon>Embryophyta</taxon>
        <taxon>Tracheophyta</taxon>
        <taxon>Spermatophyta</taxon>
        <taxon>Magnoliopsida</taxon>
        <taxon>Ranunculales</taxon>
        <taxon>Menispermaceae</taxon>
        <taxon>Menispermoideae</taxon>
        <taxon>Cissampelideae</taxon>
        <taxon>Stephania</taxon>
    </lineage>
</organism>
<dbReference type="PANTHER" id="PTHR10209:SF884">
    <property type="entry name" value="1-AMINOCYCLOPROPANE-1-CARBOXYLATE OXIDASE HOMOLOG 1-LIKE"/>
    <property type="match status" value="1"/>
</dbReference>
<evidence type="ECO:0000256" key="1">
    <source>
        <dbReference type="ARBA" id="ARBA00008056"/>
    </source>
</evidence>
<evidence type="ECO:0000313" key="7">
    <source>
        <dbReference type="EMBL" id="KAK9132278.1"/>
    </source>
</evidence>
<protein>
    <recommendedName>
        <fullName evidence="6">Fe2OG dioxygenase domain-containing protein</fullName>
    </recommendedName>
</protein>
<dbReference type="Pfam" id="PF03171">
    <property type="entry name" value="2OG-FeII_Oxy"/>
    <property type="match status" value="1"/>
</dbReference>
<dbReference type="InterPro" id="IPR027443">
    <property type="entry name" value="IPNS-like_sf"/>
</dbReference>
<evidence type="ECO:0000259" key="6">
    <source>
        <dbReference type="PROSITE" id="PS51471"/>
    </source>
</evidence>
<dbReference type="PANTHER" id="PTHR10209">
    <property type="entry name" value="OXIDOREDUCTASE, 2OG-FE II OXYGENASE FAMILY PROTEIN"/>
    <property type="match status" value="1"/>
</dbReference>
<comment type="similarity">
    <text evidence="1 5">Belongs to the iron/ascorbate-dependent oxidoreductase family.</text>
</comment>
<evidence type="ECO:0000256" key="2">
    <source>
        <dbReference type="ARBA" id="ARBA00022723"/>
    </source>
</evidence>
<dbReference type="InterPro" id="IPR026992">
    <property type="entry name" value="DIOX_N"/>
</dbReference>
<gene>
    <name evidence="7" type="ORF">Scep_011806</name>
</gene>
<feature type="domain" description="Fe2OG dioxygenase" evidence="6">
    <location>
        <begin position="223"/>
        <end position="326"/>
    </location>
</feature>
<evidence type="ECO:0000256" key="4">
    <source>
        <dbReference type="ARBA" id="ARBA00023004"/>
    </source>
</evidence>
<dbReference type="GO" id="GO:0051213">
    <property type="term" value="F:dioxygenase activity"/>
    <property type="evidence" value="ECO:0007669"/>
    <property type="project" value="UniProtKB-ARBA"/>
</dbReference>
<comment type="caution">
    <text evidence="7">The sequence shown here is derived from an EMBL/GenBank/DDBJ whole genome shotgun (WGS) entry which is preliminary data.</text>
</comment>
<keyword evidence="2 5" id="KW-0479">Metal-binding</keyword>
<accession>A0AAP0P675</accession>
<reference evidence="7 8" key="1">
    <citation type="submission" date="2024-01" db="EMBL/GenBank/DDBJ databases">
        <title>Genome assemblies of Stephania.</title>
        <authorList>
            <person name="Yang L."/>
        </authorList>
    </citation>
    <scope>NUCLEOTIDE SEQUENCE [LARGE SCALE GENOMIC DNA]</scope>
    <source>
        <strain evidence="7">JXDWG</strain>
        <tissue evidence="7">Leaf</tissue>
    </source>
</reference>
<dbReference type="AlphaFoldDB" id="A0AAP0P675"/>
<evidence type="ECO:0000256" key="3">
    <source>
        <dbReference type="ARBA" id="ARBA00023002"/>
    </source>
</evidence>
<dbReference type="GO" id="GO:0046872">
    <property type="term" value="F:metal ion binding"/>
    <property type="evidence" value="ECO:0007669"/>
    <property type="project" value="UniProtKB-KW"/>
</dbReference>
<proteinExistence type="inferred from homology"/>
<dbReference type="InterPro" id="IPR044861">
    <property type="entry name" value="IPNS-like_FE2OG_OXY"/>
</dbReference>
<keyword evidence="3 5" id="KW-0560">Oxidoreductase</keyword>
<dbReference type="EMBL" id="JBBNAG010000005">
    <property type="protein sequence ID" value="KAK9132278.1"/>
    <property type="molecule type" value="Genomic_DNA"/>
</dbReference>
<evidence type="ECO:0000256" key="5">
    <source>
        <dbReference type="RuleBase" id="RU003682"/>
    </source>
</evidence>
<keyword evidence="8" id="KW-1185">Reference proteome</keyword>
<dbReference type="Pfam" id="PF14226">
    <property type="entry name" value="DIOX_N"/>
    <property type="match status" value="1"/>
</dbReference>
<dbReference type="SUPFAM" id="SSF51197">
    <property type="entry name" value="Clavaminate synthase-like"/>
    <property type="match status" value="1"/>
</dbReference>
<name>A0AAP0P675_9MAGN</name>
<sequence>MVNPSTNQVFNKLTSSVYDREEELKAFDGTKAGVRGLVEDGVSKVPQMFIDPPDKTDMSTTSKGKEDQFKIPVIDLEGINKIHDDSRRKEIINEVKSAVETWGFFQVVNHGIPVEILDEMLEGVKRFHEQPKEERSKFYSRDDYKLVKYNSNFDLFTAPAANWRDSLGCVMAPASPNPEDLPIVLRDVVMEYSKHVMKLGVVLFELLSEALGLNSNHLTDMGCSEGLFLIGHYYPPCPEPEKTLGLAKHSDNDFLTVVLQDRIGGLQVLHQGFWIDVPPIHGGLVINAGDLLQLVSNDRFKSSEHRVLAKNVGPRTSVACLFTVHSQPSTRVYGPIKELISEENPALYRDTTLTEYMAHFNEKGLDGNSALTHFRLS</sequence>
<dbReference type="InterPro" id="IPR005123">
    <property type="entry name" value="Oxoglu/Fe-dep_dioxygenase_dom"/>
</dbReference>
<dbReference type="PROSITE" id="PS51471">
    <property type="entry name" value="FE2OG_OXY"/>
    <property type="match status" value="1"/>
</dbReference>
<evidence type="ECO:0000313" key="8">
    <source>
        <dbReference type="Proteomes" id="UP001419268"/>
    </source>
</evidence>
<dbReference type="FunFam" id="2.60.120.330:FF:000005">
    <property type="entry name" value="1-aminocyclopropane-1-carboxylate oxidase homolog 1"/>
    <property type="match status" value="1"/>
</dbReference>
<dbReference type="Proteomes" id="UP001419268">
    <property type="component" value="Unassembled WGS sequence"/>
</dbReference>